<dbReference type="AlphaFoldDB" id="A0A5J4RDQ5"/>
<reference evidence="1" key="1">
    <citation type="submission" date="2019-03" db="EMBL/GenBank/DDBJ databases">
        <title>Single cell metagenomics reveals metabolic interactions within the superorganism composed of flagellate Streblomastix strix and complex community of Bacteroidetes bacteria on its surface.</title>
        <authorList>
            <person name="Treitli S.C."/>
            <person name="Kolisko M."/>
            <person name="Husnik F."/>
            <person name="Keeling P."/>
            <person name="Hampl V."/>
        </authorList>
    </citation>
    <scope>NUCLEOTIDE SEQUENCE</scope>
    <source>
        <strain evidence="1">STM</strain>
    </source>
</reference>
<proteinExistence type="predicted"/>
<organism evidence="1">
    <name type="scientific">termite gut metagenome</name>
    <dbReference type="NCBI Taxonomy" id="433724"/>
    <lineage>
        <taxon>unclassified sequences</taxon>
        <taxon>metagenomes</taxon>
        <taxon>organismal metagenomes</taxon>
    </lineage>
</organism>
<gene>
    <name evidence="1" type="ORF">EZS27_019614</name>
</gene>
<dbReference type="EMBL" id="SNRY01001321">
    <property type="protein sequence ID" value="KAA6331819.1"/>
    <property type="molecule type" value="Genomic_DNA"/>
</dbReference>
<comment type="caution">
    <text evidence="1">The sequence shown here is derived from an EMBL/GenBank/DDBJ whole genome shotgun (WGS) entry which is preliminary data.</text>
</comment>
<accession>A0A5J4RDQ5</accession>
<sequence>MFVNDNHFIEWMEKLYKKMNEVGKDLKSLIHTNEVFENGDHWDKKAFEDTTKAKDEE</sequence>
<protein>
    <submittedName>
        <fullName evidence="1">Uncharacterized protein</fullName>
    </submittedName>
</protein>
<name>A0A5J4RDQ5_9ZZZZ</name>
<evidence type="ECO:0000313" key="1">
    <source>
        <dbReference type="EMBL" id="KAA6331819.1"/>
    </source>
</evidence>